<feature type="compositionally biased region" description="Basic residues" evidence="1">
    <location>
        <begin position="357"/>
        <end position="374"/>
    </location>
</feature>
<gene>
    <name evidence="2" type="ORF">PSTT_14830</name>
</gene>
<sequence length="602" mass="67303">MVSPRFDRVSLPFCSFASTLSDLTPLYGSVKAVGPQPSKKRRRSESASSPQPAERPDQPELPSSTIKKNDSKPKNSPAPPGQGKQSTKNRNQRKRLKRTRDREQRRSGLAPLNQNSISKPAQSKSAQSKPAQPPKNDKKESRLVSPKLNYESSDENLCTKSTTSDQSSQPSELTSKCTTKTPAPILKNTISITQTPTTQKIVSITQKTVPIIPNPQLNMLSLSNKNKRKNVKRKSCPDQLSQPTKIVFSESGTTTATTPEKTDKSGVVASPCYMPPSPNVKMSTASPTLCEANLITVREILDLTRDAELIPANVLITSINVLSPYWTPGQIGDRSDHHDTNHTDQADADLTSTTISKRTRKNRKKSLKRRRRIAAKNNPVPEDEEEHDVDMDDEEEEDEEDDDDQMIQQDVEDAYAEFIGSGGHSSRTINPDLNVQQTSEPIFTINSLKLLIINGINSRKWIERISSWDPKVNLKLKTCEFFCLQTIELSMQSFTPEPVTYYGKVTGVNEVSIALRLDPRSIPPTTSEDKGESERKGDDDDGGEGEEGEEWIIELEEEERMVDVKEAIRAHHRRSFATQLDGLSSLDCRDWEWNTILDARKL</sequence>
<evidence type="ECO:0000256" key="1">
    <source>
        <dbReference type="SAM" id="MobiDB-lite"/>
    </source>
</evidence>
<feature type="compositionally biased region" description="Basic residues" evidence="1">
    <location>
        <begin position="90"/>
        <end position="99"/>
    </location>
</feature>
<feature type="region of interest" description="Disordered" evidence="1">
    <location>
        <begin position="332"/>
        <end position="405"/>
    </location>
</feature>
<proteinExistence type="predicted"/>
<dbReference type="AlphaFoldDB" id="A0A2S4UKQ3"/>
<organism evidence="2 3">
    <name type="scientific">Puccinia striiformis</name>
    <dbReference type="NCBI Taxonomy" id="27350"/>
    <lineage>
        <taxon>Eukaryota</taxon>
        <taxon>Fungi</taxon>
        <taxon>Dikarya</taxon>
        <taxon>Basidiomycota</taxon>
        <taxon>Pucciniomycotina</taxon>
        <taxon>Pucciniomycetes</taxon>
        <taxon>Pucciniales</taxon>
        <taxon>Pucciniaceae</taxon>
        <taxon>Puccinia</taxon>
    </lineage>
</organism>
<evidence type="ECO:0000313" key="3">
    <source>
        <dbReference type="Proteomes" id="UP000239156"/>
    </source>
</evidence>
<feature type="compositionally biased region" description="Low complexity" evidence="1">
    <location>
        <begin position="118"/>
        <end position="130"/>
    </location>
</feature>
<accession>A0A2S4UKQ3</accession>
<feature type="compositionally biased region" description="Basic and acidic residues" evidence="1">
    <location>
        <begin position="333"/>
        <end position="345"/>
    </location>
</feature>
<dbReference type="Proteomes" id="UP000239156">
    <property type="component" value="Unassembled WGS sequence"/>
</dbReference>
<dbReference type="EMBL" id="PKSL01000247">
    <property type="protein sequence ID" value="POV97806.1"/>
    <property type="molecule type" value="Genomic_DNA"/>
</dbReference>
<feature type="compositionally biased region" description="Polar residues" evidence="1">
    <location>
        <begin position="155"/>
        <end position="180"/>
    </location>
</feature>
<dbReference type="VEuPathDB" id="FungiDB:PSHT_08844"/>
<keyword evidence="3" id="KW-1185">Reference proteome</keyword>
<feature type="region of interest" description="Disordered" evidence="1">
    <location>
        <begin position="519"/>
        <end position="547"/>
    </location>
</feature>
<reference evidence="2" key="1">
    <citation type="submission" date="2017-12" db="EMBL/GenBank/DDBJ databases">
        <title>Gene loss provides genomic basis for host adaptation in cereal stripe rust fungi.</title>
        <authorList>
            <person name="Xia C."/>
        </authorList>
    </citation>
    <scope>NUCLEOTIDE SEQUENCE [LARGE SCALE GENOMIC DNA]</scope>
    <source>
        <strain evidence="2">93-210</strain>
    </source>
</reference>
<feature type="region of interest" description="Disordered" evidence="1">
    <location>
        <begin position="24"/>
        <end position="180"/>
    </location>
</feature>
<feature type="compositionally biased region" description="Acidic residues" evidence="1">
    <location>
        <begin position="381"/>
        <end position="405"/>
    </location>
</feature>
<dbReference type="VEuPathDB" id="FungiDB:PSTT_14830"/>
<feature type="compositionally biased region" description="Basic and acidic residues" evidence="1">
    <location>
        <begin position="527"/>
        <end position="538"/>
    </location>
</feature>
<evidence type="ECO:0000313" key="2">
    <source>
        <dbReference type="EMBL" id="POV97806.1"/>
    </source>
</evidence>
<protein>
    <submittedName>
        <fullName evidence="2">Uncharacterized protein</fullName>
    </submittedName>
</protein>
<comment type="caution">
    <text evidence="2">The sequence shown here is derived from an EMBL/GenBank/DDBJ whole genome shotgun (WGS) entry which is preliminary data.</text>
</comment>
<name>A0A2S4UKQ3_9BASI</name>